<dbReference type="SUPFAM" id="SSF54427">
    <property type="entry name" value="NTF2-like"/>
    <property type="match status" value="1"/>
</dbReference>
<keyword evidence="3" id="KW-1185">Reference proteome</keyword>
<dbReference type="AlphaFoldDB" id="A0AAJ1BEB5"/>
<feature type="domain" description="SnoaL-like" evidence="1">
    <location>
        <begin position="37"/>
        <end position="125"/>
    </location>
</feature>
<sequence length="166" mass="18502">MNAGVHNPGDSSAFEQRQQTSDMSLPVSAPIEKLISLYQKLGANNLELLDEVYGAGVVFCDPMHRVEGLAALKAYFANLYQNLGSIDFEFHRVMDDGRHAMLVWTMTFTHPRLAAGKPISVEGVSQIDYCDKVDFHRDYFDVGAMLYEHIPGLGALVRLVKRRAGK</sequence>
<proteinExistence type="predicted"/>
<dbReference type="InterPro" id="IPR032710">
    <property type="entry name" value="NTF2-like_dom_sf"/>
</dbReference>
<dbReference type="Pfam" id="PF12680">
    <property type="entry name" value="SnoaL_2"/>
    <property type="match status" value="1"/>
</dbReference>
<accession>A0AAJ1BEB5</accession>
<protein>
    <submittedName>
        <fullName evidence="2">Nuclear transport factor 2 family protein</fullName>
    </submittedName>
</protein>
<organism evidence="2 3">
    <name type="scientific">Shewanella zhuhaiensis</name>
    <dbReference type="NCBI Taxonomy" id="2919576"/>
    <lineage>
        <taxon>Bacteria</taxon>
        <taxon>Pseudomonadati</taxon>
        <taxon>Pseudomonadota</taxon>
        <taxon>Gammaproteobacteria</taxon>
        <taxon>Alteromonadales</taxon>
        <taxon>Shewanellaceae</taxon>
        <taxon>Shewanella</taxon>
    </lineage>
</organism>
<dbReference type="InterPro" id="IPR037401">
    <property type="entry name" value="SnoaL-like"/>
</dbReference>
<comment type="caution">
    <text evidence="2">The sequence shown here is derived from an EMBL/GenBank/DDBJ whole genome shotgun (WGS) entry which is preliminary data.</text>
</comment>
<dbReference type="Gene3D" id="3.10.450.50">
    <property type="match status" value="1"/>
</dbReference>
<name>A0AAJ1BEB5_9GAMM</name>
<reference evidence="2 3" key="1">
    <citation type="submission" date="2022-02" db="EMBL/GenBank/DDBJ databases">
        <title>The genome sequence of Shewanella sp. 3B26.</title>
        <authorList>
            <person name="Du J."/>
        </authorList>
    </citation>
    <scope>NUCLEOTIDE SEQUENCE [LARGE SCALE GENOMIC DNA]</scope>
    <source>
        <strain evidence="2 3">3B26</strain>
    </source>
</reference>
<gene>
    <name evidence="2" type="ORF">MJ923_02640</name>
</gene>
<dbReference type="RefSeq" id="WP_240589797.1">
    <property type="nucleotide sequence ID" value="NZ_JAKUDL010000001.1"/>
</dbReference>
<dbReference type="EMBL" id="JAKUDL010000001">
    <property type="protein sequence ID" value="MCH4293202.1"/>
    <property type="molecule type" value="Genomic_DNA"/>
</dbReference>
<evidence type="ECO:0000313" key="3">
    <source>
        <dbReference type="Proteomes" id="UP001297581"/>
    </source>
</evidence>
<evidence type="ECO:0000259" key="1">
    <source>
        <dbReference type="Pfam" id="PF12680"/>
    </source>
</evidence>
<dbReference type="Proteomes" id="UP001297581">
    <property type="component" value="Unassembled WGS sequence"/>
</dbReference>
<evidence type="ECO:0000313" key="2">
    <source>
        <dbReference type="EMBL" id="MCH4293202.1"/>
    </source>
</evidence>